<keyword evidence="1" id="KW-1133">Transmembrane helix</keyword>
<feature type="transmembrane region" description="Helical" evidence="1">
    <location>
        <begin position="122"/>
        <end position="142"/>
    </location>
</feature>
<dbReference type="STRING" id="883114.HMPREF9709_00428"/>
<feature type="domain" description="Prepilin type IV endopeptidase peptidase" evidence="2">
    <location>
        <begin position="40"/>
        <end position="136"/>
    </location>
</feature>
<reference evidence="3 4" key="1">
    <citation type="submission" date="2012-01" db="EMBL/GenBank/DDBJ databases">
        <title>The Genome Sequence of Helcococcus kunzii ATCC 51366.</title>
        <authorList>
            <consortium name="The Broad Institute Genome Sequencing Platform"/>
            <person name="Earl A."/>
            <person name="Ward D."/>
            <person name="Feldgarden M."/>
            <person name="Gevers D."/>
            <person name="Huys G."/>
            <person name="Young S.K."/>
            <person name="Zeng Q."/>
            <person name="Gargeya S."/>
            <person name="Fitzgerald M."/>
            <person name="Haas B."/>
            <person name="Abouelleil A."/>
            <person name="Alvarado L."/>
            <person name="Arachchi H.M."/>
            <person name="Berlin A."/>
            <person name="Chapman S.B."/>
            <person name="Gearin G."/>
            <person name="Goldberg J."/>
            <person name="Griggs A."/>
            <person name="Gujja S."/>
            <person name="Hansen M."/>
            <person name="Heiman D."/>
            <person name="Howarth C."/>
            <person name="Larimer J."/>
            <person name="Lui A."/>
            <person name="MacDonald P.J.P."/>
            <person name="McCowen C."/>
            <person name="Montmayeur A."/>
            <person name="Murphy C."/>
            <person name="Neiman D."/>
            <person name="Pearson M."/>
            <person name="Priest M."/>
            <person name="Roberts A."/>
            <person name="Saif S."/>
            <person name="Shea T."/>
            <person name="Sisk P."/>
            <person name="Stolte C."/>
            <person name="Sykes S."/>
            <person name="Wortman J."/>
            <person name="Nusbaum C."/>
            <person name="Birren B."/>
        </authorList>
    </citation>
    <scope>NUCLEOTIDE SEQUENCE [LARGE SCALE GENOMIC DNA]</scope>
    <source>
        <strain evidence="3 4">ATCC 51366</strain>
    </source>
</reference>
<dbReference type="HOGENOM" id="CLU_1600432_0_0_9"/>
<keyword evidence="1" id="KW-0472">Membrane</keyword>
<dbReference type="GO" id="GO:0016020">
    <property type="term" value="C:membrane"/>
    <property type="evidence" value="ECO:0007669"/>
    <property type="project" value="InterPro"/>
</dbReference>
<feature type="transmembrane region" description="Helical" evidence="1">
    <location>
        <begin position="83"/>
        <end position="102"/>
    </location>
</feature>
<feature type="transmembrane region" description="Helical" evidence="1">
    <location>
        <begin position="20"/>
        <end position="37"/>
    </location>
</feature>
<evidence type="ECO:0000256" key="1">
    <source>
        <dbReference type="SAM" id="Phobius"/>
    </source>
</evidence>
<protein>
    <recommendedName>
        <fullName evidence="2">Prepilin type IV endopeptidase peptidase domain-containing protein</fullName>
    </recommendedName>
</protein>
<name>H3NM67_9FIRM</name>
<dbReference type="GO" id="GO:0004190">
    <property type="term" value="F:aspartic-type endopeptidase activity"/>
    <property type="evidence" value="ECO:0007669"/>
    <property type="project" value="InterPro"/>
</dbReference>
<organism evidence="3 4">
    <name type="scientific">Helcococcus kunzii ATCC 51366</name>
    <dbReference type="NCBI Taxonomy" id="883114"/>
    <lineage>
        <taxon>Bacteria</taxon>
        <taxon>Bacillati</taxon>
        <taxon>Bacillota</taxon>
        <taxon>Tissierellia</taxon>
        <taxon>Tissierellales</taxon>
        <taxon>Peptoniphilaceae</taxon>
        <taxon>Helcococcus</taxon>
    </lineage>
</organism>
<keyword evidence="4" id="KW-1185">Reference proteome</keyword>
<keyword evidence="1" id="KW-0812">Transmembrane</keyword>
<evidence type="ECO:0000313" key="4">
    <source>
        <dbReference type="Proteomes" id="UP000004191"/>
    </source>
</evidence>
<accession>H3NM67</accession>
<dbReference type="EMBL" id="AGEI01000012">
    <property type="protein sequence ID" value="EHR35476.1"/>
    <property type="molecule type" value="Genomic_DNA"/>
</dbReference>
<dbReference type="InterPro" id="IPR000045">
    <property type="entry name" value="Prepilin_IV_endopep_pep"/>
</dbReference>
<dbReference type="Proteomes" id="UP000004191">
    <property type="component" value="Unassembled WGS sequence"/>
</dbReference>
<evidence type="ECO:0000259" key="2">
    <source>
        <dbReference type="Pfam" id="PF01478"/>
    </source>
</evidence>
<dbReference type="Gene3D" id="1.20.120.1220">
    <property type="match status" value="1"/>
</dbReference>
<proteinExistence type="predicted"/>
<sequence>MIISILTYNKFKEEMEKRNLYLLLIISLLFYIFYNKIEYFILSVMLNISIIDIKKKIIPNEFLIILLPFTLLNIDFSFNVFKLLSIIFIIILILISHFTQIIGMGDVKLLSILYLIKGVYFMHAFFINISIVLFIFSLILVIKSKSTKKSFALAPIILLSYILTIN</sequence>
<dbReference type="Pfam" id="PF01478">
    <property type="entry name" value="Peptidase_A24"/>
    <property type="match status" value="1"/>
</dbReference>
<dbReference type="AlphaFoldDB" id="H3NM67"/>
<gene>
    <name evidence="3" type="ORF">HMPREF9709_00428</name>
</gene>
<feature type="transmembrane region" description="Helical" evidence="1">
    <location>
        <begin position="57"/>
        <end position="76"/>
    </location>
</feature>
<comment type="caution">
    <text evidence="3">The sequence shown here is derived from an EMBL/GenBank/DDBJ whole genome shotgun (WGS) entry which is preliminary data.</text>
</comment>
<evidence type="ECO:0000313" key="3">
    <source>
        <dbReference type="EMBL" id="EHR35476.1"/>
    </source>
</evidence>